<dbReference type="EMBL" id="BNJK01000001">
    <property type="protein sequence ID" value="GHO96155.1"/>
    <property type="molecule type" value="Genomic_DNA"/>
</dbReference>
<gene>
    <name evidence="2" type="ORF">KSF_062030</name>
</gene>
<dbReference type="Gene3D" id="3.40.50.10900">
    <property type="entry name" value="PAC-like subunit"/>
    <property type="match status" value="1"/>
</dbReference>
<dbReference type="Proteomes" id="UP000597444">
    <property type="component" value="Unassembled WGS sequence"/>
</dbReference>
<dbReference type="AlphaFoldDB" id="A0A8J3IPL6"/>
<dbReference type="PIRSF" id="PIRSF028754">
    <property type="entry name" value="UCP028754"/>
    <property type="match status" value="1"/>
</dbReference>
<dbReference type="InterPro" id="IPR019151">
    <property type="entry name" value="Proteasome_assmbl_chaperone_2"/>
</dbReference>
<organism evidence="2 3">
    <name type="scientific">Reticulibacter mediterranei</name>
    <dbReference type="NCBI Taxonomy" id="2778369"/>
    <lineage>
        <taxon>Bacteria</taxon>
        <taxon>Bacillati</taxon>
        <taxon>Chloroflexota</taxon>
        <taxon>Ktedonobacteria</taxon>
        <taxon>Ktedonobacterales</taxon>
        <taxon>Reticulibacteraceae</taxon>
        <taxon>Reticulibacter</taxon>
    </lineage>
</organism>
<dbReference type="Pfam" id="PF09754">
    <property type="entry name" value="PAC2"/>
    <property type="match status" value="1"/>
</dbReference>
<evidence type="ECO:0000313" key="3">
    <source>
        <dbReference type="Proteomes" id="UP000597444"/>
    </source>
</evidence>
<evidence type="ECO:0000313" key="2">
    <source>
        <dbReference type="EMBL" id="GHO96155.1"/>
    </source>
</evidence>
<feature type="compositionally biased region" description="Acidic residues" evidence="1">
    <location>
        <begin position="266"/>
        <end position="277"/>
    </location>
</feature>
<protein>
    <recommendedName>
        <fullName evidence="4">PAC2 family protein</fullName>
    </recommendedName>
</protein>
<dbReference type="InterPro" id="IPR038389">
    <property type="entry name" value="PSMG2_sf"/>
</dbReference>
<feature type="region of interest" description="Disordered" evidence="1">
    <location>
        <begin position="257"/>
        <end position="297"/>
    </location>
</feature>
<dbReference type="SUPFAM" id="SSF159659">
    <property type="entry name" value="Cgl1923-like"/>
    <property type="match status" value="1"/>
</dbReference>
<dbReference type="RefSeq" id="WP_220206798.1">
    <property type="nucleotide sequence ID" value="NZ_BNJK01000001.1"/>
</dbReference>
<evidence type="ECO:0000256" key="1">
    <source>
        <dbReference type="SAM" id="MobiDB-lite"/>
    </source>
</evidence>
<name>A0A8J3IPL6_9CHLR</name>
<accession>A0A8J3IPL6</accession>
<dbReference type="PANTHER" id="PTHR35610">
    <property type="entry name" value="3-ISOPROPYLMALATE DEHYDRATASE-RELATED"/>
    <property type="match status" value="1"/>
</dbReference>
<comment type="caution">
    <text evidence="2">The sequence shown here is derived from an EMBL/GenBank/DDBJ whole genome shotgun (WGS) entry which is preliminary data.</text>
</comment>
<sequence length="321" mass="35781">MSLIHYENEPVLRDPIVIVAFGGWNDAADSATTAIKFLVDRWTPVKIAEIDAEDFFVFTETRPTIKFIDGIQRTITWPSNQFLAYVAPDLNHDIILFLGSEPQLKWQTFSAAFVEICKHFHVSEAVFLGALMADVPHSMAVPLTGSSSDQDVMERLNEMDMESSPYEGPTGMLGVLQDAFRRVHIPSASFWAAAPHYLAATPNIKVTAALLTYLNTYLSLGLDLSGIQSDAVHFEEQITALVARDPEASAYVRRLEEQVASRARDEDDEDDDDEDEPSLDKATGTGPLPSADSLIRDVEELLRKERENGSQMHFDDDEESE</sequence>
<evidence type="ECO:0008006" key="4">
    <source>
        <dbReference type="Google" id="ProtNLM"/>
    </source>
</evidence>
<dbReference type="PANTHER" id="PTHR35610:SF7">
    <property type="entry name" value="3-ISOPROPYLMALATE DEHYDRATASE"/>
    <property type="match status" value="1"/>
</dbReference>
<dbReference type="InterPro" id="IPR008492">
    <property type="entry name" value="Rv2714-like"/>
</dbReference>
<proteinExistence type="predicted"/>
<reference evidence="2" key="1">
    <citation type="submission" date="2020-10" db="EMBL/GenBank/DDBJ databases">
        <title>Taxonomic study of unclassified bacteria belonging to the class Ktedonobacteria.</title>
        <authorList>
            <person name="Yabe S."/>
            <person name="Wang C.M."/>
            <person name="Zheng Y."/>
            <person name="Sakai Y."/>
            <person name="Cavaletti L."/>
            <person name="Monciardini P."/>
            <person name="Donadio S."/>
        </authorList>
    </citation>
    <scope>NUCLEOTIDE SEQUENCE</scope>
    <source>
        <strain evidence="2">ID150040</strain>
    </source>
</reference>
<keyword evidence="3" id="KW-1185">Reference proteome</keyword>